<dbReference type="InterPro" id="IPR036282">
    <property type="entry name" value="Glutathione-S-Trfase_C_sf"/>
</dbReference>
<protein>
    <submittedName>
        <fullName evidence="3">Glutathione S-transferase</fullName>
    </submittedName>
</protein>
<evidence type="ECO:0000313" key="3">
    <source>
        <dbReference type="EMBL" id="MEF2156550.1"/>
    </source>
</evidence>
<dbReference type="PROSITE" id="PS50404">
    <property type="entry name" value="GST_NTER"/>
    <property type="match status" value="1"/>
</dbReference>
<sequence length="225" mass="25615">MAYTLHISNCNYSSWSLRAWVLMRTLEIRFTERQHFYGTDNRSQFLTFSPSALVPCLQDGDTTVWESAAIAEYLFEAHPAIWPLDRKARAFARSAASEMHAGFNALRSICNMNCGIRVELPEHDAALQRDLDRLRQLFEQGIAEYRGPYLAGSRFTAADAFYCPVAFRMQTYGISLGPTADGYMSRLRELPAMAEWYQRALKETQRSEPHEQSIAGRITADLRAA</sequence>
<organism evidence="3 4">
    <name type="scientific">Aquilutibacter rugosus</name>
    <dbReference type="NCBI Taxonomy" id="3115820"/>
    <lineage>
        <taxon>Bacteria</taxon>
        <taxon>Pseudomonadati</taxon>
        <taxon>Pseudomonadota</taxon>
        <taxon>Gammaproteobacteria</taxon>
        <taxon>Lysobacterales</taxon>
        <taxon>Lysobacteraceae</taxon>
        <taxon>Aquilutibacter</taxon>
    </lineage>
</organism>
<evidence type="ECO:0000259" key="2">
    <source>
        <dbReference type="PROSITE" id="PS50404"/>
    </source>
</evidence>
<feature type="region of interest" description="Disordered" evidence="1">
    <location>
        <begin position="205"/>
        <end position="225"/>
    </location>
</feature>
<evidence type="ECO:0000256" key="1">
    <source>
        <dbReference type="SAM" id="MobiDB-lite"/>
    </source>
</evidence>
<dbReference type="Gene3D" id="3.40.30.10">
    <property type="entry name" value="Glutaredoxin"/>
    <property type="match status" value="1"/>
</dbReference>
<dbReference type="InterPro" id="IPR004045">
    <property type="entry name" value="Glutathione_S-Trfase_N"/>
</dbReference>
<dbReference type="RefSeq" id="WP_331689839.1">
    <property type="nucleotide sequence ID" value="NZ_JAZHBN010000006.1"/>
</dbReference>
<dbReference type="EMBL" id="JAZHBO010000002">
    <property type="protein sequence ID" value="MEF2156550.1"/>
    <property type="molecule type" value="Genomic_DNA"/>
</dbReference>
<proteinExistence type="predicted"/>
<dbReference type="CDD" id="cd03043">
    <property type="entry name" value="GST_N_1"/>
    <property type="match status" value="1"/>
</dbReference>
<evidence type="ECO:0000313" key="4">
    <source>
        <dbReference type="Proteomes" id="UP001356170"/>
    </source>
</evidence>
<dbReference type="Gene3D" id="1.20.1050.10">
    <property type="match status" value="1"/>
</dbReference>
<keyword evidence="4" id="KW-1185">Reference proteome</keyword>
<reference evidence="3 4" key="1">
    <citation type="submission" date="2024-01" db="EMBL/GenBank/DDBJ databases">
        <title>Novel species of the genus Luteimonas isolated from rivers.</title>
        <authorList>
            <person name="Lu H."/>
        </authorList>
    </citation>
    <scope>NUCLEOTIDE SEQUENCE [LARGE SCALE GENOMIC DNA]</scope>
    <source>
        <strain evidence="3 4">FXH3W</strain>
    </source>
</reference>
<dbReference type="Pfam" id="PF13410">
    <property type="entry name" value="GST_C_2"/>
    <property type="match status" value="1"/>
</dbReference>
<accession>A0ABU7V194</accession>
<dbReference type="PANTHER" id="PTHR42673">
    <property type="entry name" value="MALEYLACETOACETATE ISOMERASE"/>
    <property type="match status" value="1"/>
</dbReference>
<feature type="domain" description="GST N-terminal" evidence="2">
    <location>
        <begin position="1"/>
        <end position="82"/>
    </location>
</feature>
<dbReference type="SUPFAM" id="SSF47616">
    <property type="entry name" value="GST C-terminal domain-like"/>
    <property type="match status" value="1"/>
</dbReference>
<dbReference type="SUPFAM" id="SSF52833">
    <property type="entry name" value="Thioredoxin-like"/>
    <property type="match status" value="1"/>
</dbReference>
<dbReference type="PANTHER" id="PTHR42673:SF4">
    <property type="entry name" value="MALEYLACETOACETATE ISOMERASE"/>
    <property type="match status" value="1"/>
</dbReference>
<dbReference type="SFLD" id="SFLDS00019">
    <property type="entry name" value="Glutathione_Transferase_(cytos"/>
    <property type="match status" value="1"/>
</dbReference>
<gene>
    <name evidence="3" type="ORF">V3390_10030</name>
</gene>
<comment type="caution">
    <text evidence="3">The sequence shown here is derived from an EMBL/GenBank/DDBJ whole genome shotgun (WGS) entry which is preliminary data.</text>
</comment>
<dbReference type="SFLD" id="SFLDG00358">
    <property type="entry name" value="Main_(cytGST)"/>
    <property type="match status" value="1"/>
</dbReference>
<name>A0ABU7V194_9GAMM</name>
<dbReference type="Proteomes" id="UP001356170">
    <property type="component" value="Unassembled WGS sequence"/>
</dbReference>
<dbReference type="InterPro" id="IPR040079">
    <property type="entry name" value="Glutathione_S-Trfase"/>
</dbReference>
<dbReference type="InterPro" id="IPR036249">
    <property type="entry name" value="Thioredoxin-like_sf"/>
</dbReference>
<dbReference type="Pfam" id="PF13409">
    <property type="entry name" value="GST_N_2"/>
    <property type="match status" value="1"/>
</dbReference>